<evidence type="ECO:0000256" key="1">
    <source>
        <dbReference type="SAM" id="MobiDB-lite"/>
    </source>
</evidence>
<dbReference type="EMBL" id="JAUUTY010000006">
    <property type="protein sequence ID" value="KAK1618471.1"/>
    <property type="molecule type" value="Genomic_DNA"/>
</dbReference>
<feature type="compositionally biased region" description="Low complexity" evidence="1">
    <location>
        <begin position="1842"/>
        <end position="1858"/>
    </location>
</feature>
<dbReference type="PANTHER" id="PTHR35764:SF1">
    <property type="entry name" value="PROTEIN SHORTAGE IN CHIASMATA 1"/>
    <property type="match status" value="1"/>
</dbReference>
<feature type="region of interest" description="Disordered" evidence="1">
    <location>
        <begin position="1568"/>
        <end position="1684"/>
    </location>
</feature>
<dbReference type="Proteomes" id="UP001231189">
    <property type="component" value="Unassembled WGS sequence"/>
</dbReference>
<dbReference type="InterPro" id="IPR038824">
    <property type="entry name" value="SHOC1-like"/>
</dbReference>
<feature type="compositionally biased region" description="Basic and acidic residues" evidence="1">
    <location>
        <begin position="1621"/>
        <end position="1633"/>
    </location>
</feature>
<dbReference type="PANTHER" id="PTHR35764">
    <property type="entry name" value="PROTEIN SHORTAGE IN CHIASMATA 1"/>
    <property type="match status" value="1"/>
</dbReference>
<feature type="compositionally biased region" description="Low complexity" evidence="1">
    <location>
        <begin position="1881"/>
        <end position="1892"/>
    </location>
</feature>
<protein>
    <submittedName>
        <fullName evidence="2">Uncharacterized protein</fullName>
    </submittedName>
</protein>
<dbReference type="GO" id="GO:0000712">
    <property type="term" value="P:resolution of meiotic recombination intermediates"/>
    <property type="evidence" value="ECO:0007669"/>
    <property type="project" value="TreeGrafter"/>
</dbReference>
<organism evidence="2 3">
    <name type="scientific">Lolium multiflorum</name>
    <name type="common">Italian ryegrass</name>
    <name type="synonym">Lolium perenne subsp. multiflorum</name>
    <dbReference type="NCBI Taxonomy" id="4521"/>
    <lineage>
        <taxon>Eukaryota</taxon>
        <taxon>Viridiplantae</taxon>
        <taxon>Streptophyta</taxon>
        <taxon>Embryophyta</taxon>
        <taxon>Tracheophyta</taxon>
        <taxon>Spermatophyta</taxon>
        <taxon>Magnoliopsida</taxon>
        <taxon>Liliopsida</taxon>
        <taxon>Poales</taxon>
        <taxon>Poaceae</taxon>
        <taxon>BOP clade</taxon>
        <taxon>Pooideae</taxon>
        <taxon>Poodae</taxon>
        <taxon>Poeae</taxon>
        <taxon>Poeae Chloroplast Group 2 (Poeae type)</taxon>
        <taxon>Loliodinae</taxon>
        <taxon>Loliinae</taxon>
        <taxon>Lolium</taxon>
    </lineage>
</organism>
<sequence>MRTRFLATDYFSPSPAAASSPDQPLSLAALRFPPLPVPSLAPDPQFRFPLPFPAVPDLPAASISGDDLDSLPVSSALSAFLAAVIPQVRPLPTIPAADNDEGLVDDYIYGRGVYGIKGFSARASAASKTPDGSDGDGEGTISDRPGTTADTEGWEMLKALQFEVAEVDLPQMLEEYVASSGGDESSGDSVTIRFRVPDVKIRLDIIETDTEMTLRYPTELADSIYQVEKIPVKHNDEADRFSATNINLSEIAAFDCGAKIPQLEVSRHSWELDECPTKAEISTIFHNLVEHLGEAQAQHSAFKSTEFSGPIDVDMLALVAKDAPSADYQVDEPTTVRDAVEMDLVRINGNILVDRNSALYPLKPDGTCSDLPCSMLLEEVQIIDFPSDDVSKTLVQSETAELSTSDEIFKDDFDPARRFYESVVSSELVLVDDAFISLPTPILTDDDMTLRSMIPSMEEVLCSLKPHSLSSADGIYLDWHLLLEGPCNREICSTYASMVEEVKSCHSNSELQVSCQETSAPSFDFLEYFWRSAKNQDEDKQKNIYVPAHDDPPAVVETAQKYRQEFDTGGHSHMEKLSSKKAASLFESKSQSNDLNFYLNVRSGTKRGANEYSVSTLDIPTLKEQAAPSSTRPKVEKLIEIHPVSLSDSIRVLIKHIHISYTSALQESASLRHTFSDGHGLSISKQKLLGLITGEGSDGFYNHCKYEDKMELMVLYGLKQVAYYLCFFGLHAAHMYISNLIGSFENIPERLRHIHCFIGEARWKAEKHQFDSHPSLFDIEKILRSNTRTNQKILIVADRAFWVPLGHKLTSLKMTFGELGKDPDAAYLDQVNKANSKTSVLGGLAKSDCILLDNKGIPASFPFNEFGIVLEYGGPNKSSTLLSLAPELDGFPPLHFLYVKVDTEDSSIALVEDNPTEQDLKATLDTVLHTLQKDLQEKMNKMRIVDSLNFIPAANPLQGLQENLVKHLTADSTISFPADDQQLKLENLEKKNTDDAPNFVPVAEQRHIEEILSKRDILDPQNFVPAVDKSSSTSSVSANVMKAPQDNLSATDLPSSVKVGSILSGRLSAPEAVIVVNTGSHGKSMLFSRRSSYQQILSLEKGGMQVVERDIDLPVDLILSASDCLVWCETKLFGCSEFSMPTETSSITNFVETIATNILMSISFCFSGCIMVFEGEPHSLAAVMESSDSLYAAAASLVMNLQLFFSHTPKSTDEIILSCIRKVARLNRASLDIPESESLAESFLTKFPSINPLSAYIILSSGGSLVEFLSWSHERRIQAVGEHLLSPQSISLFSALCKFGELGESRSVMTECSSVDSDICSALLQSPRKRRKCAPQAFAVPTSDPLRLDPLNQLPGDYVEHDNVFSPPKLRRFSDMEDATPHLREAFMFDQSLSRGGEGASCLPRKHGVDAMIHNQIMGDPFSNELSRDRRTYDRRASGMVDTHDFSWQPEFRDKEPMKSSFPASEPSFSRTYSHPVFPTALEINDDTGDWDFSAGTHHTLKGHVHGDTSTLSRRYDDVGSRYHEPREEMMQSQGGSLDFLKQDVGSHAASHGSGWEIDYLRQMNENRKARQERSSGMMSNSRMRDGASEIRSPPSIESFRYRGDRDTPSRGRSLTIGTRYRGDRDTPSRERSPPAGTHRYGKAREGTKAHTQGGRKYFKPQPSASQERRIQPSIDPSWTPVDKRARQKLSFATDGKEKQSKLIWRNQNSPGIGCGFRKRYREEAKIDMHPGGYNHRPNAAPYGAYGYRNGANAPPYRQHQPPPQQQHQQMTPEEKEEILLTAGRFAAEYLVSTGELPPRVLHNRPPPPLPFQQQRRPAAPPFHERPLARQRFQHRPPAPAPRQFQQQRPPFAPRPFQGQGRPIAKRPRPPFHGRPPFFPPAGARGSAAPAAVKGRPGQGAAAPAAAASVTKGGLNGAPAGDGSSGQPVAPPSGDSGTAQSTQTMDHQANQG</sequence>
<feature type="region of interest" description="Disordered" evidence="1">
    <location>
        <begin position="1749"/>
        <end position="1775"/>
    </location>
</feature>
<keyword evidence="3" id="KW-1185">Reference proteome</keyword>
<name>A0AAD8VUN1_LOLMU</name>
<evidence type="ECO:0000313" key="3">
    <source>
        <dbReference type="Proteomes" id="UP001231189"/>
    </source>
</evidence>
<feature type="compositionally biased region" description="Basic and acidic residues" evidence="1">
    <location>
        <begin position="1600"/>
        <end position="1610"/>
    </location>
</feature>
<proteinExistence type="predicted"/>
<reference evidence="2" key="1">
    <citation type="submission" date="2023-07" db="EMBL/GenBank/DDBJ databases">
        <title>A chromosome-level genome assembly of Lolium multiflorum.</title>
        <authorList>
            <person name="Chen Y."/>
            <person name="Copetti D."/>
            <person name="Kolliker R."/>
            <person name="Studer B."/>
        </authorList>
    </citation>
    <scope>NUCLEOTIDE SEQUENCE</scope>
    <source>
        <strain evidence="2">02402/16</strain>
        <tissue evidence="2">Leaf</tissue>
    </source>
</reference>
<feature type="compositionally biased region" description="Polar residues" evidence="1">
    <location>
        <begin position="1935"/>
        <end position="1952"/>
    </location>
</feature>
<feature type="region of interest" description="Disordered" evidence="1">
    <location>
        <begin position="125"/>
        <end position="149"/>
    </location>
</feature>
<comment type="caution">
    <text evidence="2">The sequence shown here is derived from an EMBL/GenBank/DDBJ whole genome shotgun (WGS) entry which is preliminary data.</text>
</comment>
<feature type="region of interest" description="Disordered" evidence="1">
    <location>
        <begin position="1795"/>
        <end position="1952"/>
    </location>
</feature>
<accession>A0AAD8VUN1</accession>
<evidence type="ECO:0000313" key="2">
    <source>
        <dbReference type="EMBL" id="KAK1618471.1"/>
    </source>
</evidence>
<gene>
    <name evidence="2" type="ORF">QYE76_023988</name>
</gene>